<dbReference type="InterPro" id="IPR036259">
    <property type="entry name" value="MFS_trans_sf"/>
</dbReference>
<comment type="catalytic activity">
    <reaction evidence="6">
        <text>L-lysyl-L-alpha-amino acid(out) = L-lysyl-L-alpha-amino acid(in)</text>
        <dbReference type="Rhea" id="RHEA:79387"/>
        <dbReference type="ChEBI" id="CHEBI:229965"/>
    </reaction>
</comment>
<evidence type="ECO:0000256" key="10">
    <source>
        <dbReference type="ARBA" id="ARBA00044900"/>
    </source>
</evidence>
<comment type="catalytic activity">
    <reaction evidence="3">
        <text>L-histidyl-glycine(out) = L-histidyl-glycine(in)</text>
        <dbReference type="Rhea" id="RHEA:79395"/>
        <dbReference type="ChEBI" id="CHEBI:229957"/>
    </reaction>
</comment>
<dbReference type="InterPro" id="IPR011701">
    <property type="entry name" value="MFS"/>
</dbReference>
<evidence type="ECO:0000313" key="22">
    <source>
        <dbReference type="EMBL" id="OJJ33601.1"/>
    </source>
</evidence>
<keyword evidence="20" id="KW-1133">Transmembrane helix</keyword>
<comment type="catalytic activity">
    <reaction evidence="9">
        <text>L-arginyl-L-alpha-amino acid(out) = L-arginyl-L-alpha-amino acid(in)</text>
        <dbReference type="Rhea" id="RHEA:79371"/>
        <dbReference type="ChEBI" id="CHEBI:84315"/>
    </reaction>
</comment>
<dbReference type="EMBL" id="KV878214">
    <property type="protein sequence ID" value="OJJ33601.1"/>
    <property type="molecule type" value="Genomic_DNA"/>
</dbReference>
<comment type="function">
    <text evidence="17">Lysosomal dipeptide uniporter that selectively exports lysine, arginine or histidine-containing dipeptides with a net positive charge from the lysosome lumen into the cytosol. Could play a role in a specific type of protein O-glycosylation indirectly regulating macrophages migration and tissue invasion. Also essential for liver homeostasis.</text>
</comment>
<feature type="compositionally biased region" description="Polar residues" evidence="19">
    <location>
        <begin position="18"/>
        <end position="34"/>
    </location>
</feature>
<comment type="catalytic activity">
    <reaction evidence="5">
        <text>L-alpha-aminoacyl-L-histidine(out) = L-alpha-aminoacyl-L-histidine(in)</text>
        <dbReference type="Rhea" id="RHEA:79375"/>
        <dbReference type="ChEBI" id="CHEBI:229967"/>
    </reaction>
</comment>
<dbReference type="Proteomes" id="UP000184383">
    <property type="component" value="Unassembled WGS sequence"/>
</dbReference>
<dbReference type="GO" id="GO:0016020">
    <property type="term" value="C:membrane"/>
    <property type="evidence" value="ECO:0007669"/>
    <property type="project" value="UniProtKB-SubCell"/>
</dbReference>
<accession>A0A1L9RF93</accession>
<evidence type="ECO:0000256" key="16">
    <source>
        <dbReference type="ARBA" id="ARBA00045018"/>
    </source>
</evidence>
<comment type="subcellular location">
    <subcellularLocation>
        <location evidence="1">Membrane</location>
        <topology evidence="1">Multi-pass membrane protein</topology>
    </subcellularLocation>
</comment>
<dbReference type="Gene3D" id="1.20.1250.20">
    <property type="entry name" value="MFS general substrate transporter like domains"/>
    <property type="match status" value="2"/>
</dbReference>
<evidence type="ECO:0000313" key="23">
    <source>
        <dbReference type="Proteomes" id="UP000184383"/>
    </source>
</evidence>
<dbReference type="GO" id="GO:0022857">
    <property type="term" value="F:transmembrane transporter activity"/>
    <property type="evidence" value="ECO:0007669"/>
    <property type="project" value="InterPro"/>
</dbReference>
<evidence type="ECO:0000256" key="14">
    <source>
        <dbReference type="ARBA" id="ARBA00044924"/>
    </source>
</evidence>
<comment type="catalytic activity">
    <reaction evidence="7">
        <text>L-alpha-aminoacyl-L-lysine(out) = L-alpha-aminoacyl-L-lysine(in)</text>
        <dbReference type="Rhea" id="RHEA:79383"/>
        <dbReference type="ChEBI" id="CHEBI:229966"/>
    </reaction>
</comment>
<evidence type="ECO:0000259" key="21">
    <source>
        <dbReference type="PROSITE" id="PS50850"/>
    </source>
</evidence>
<organism evidence="22 23">
    <name type="scientific">Aspergillus wentii DTO 134E9</name>
    <dbReference type="NCBI Taxonomy" id="1073089"/>
    <lineage>
        <taxon>Eukaryota</taxon>
        <taxon>Fungi</taxon>
        <taxon>Dikarya</taxon>
        <taxon>Ascomycota</taxon>
        <taxon>Pezizomycotina</taxon>
        <taxon>Eurotiomycetes</taxon>
        <taxon>Eurotiomycetidae</taxon>
        <taxon>Eurotiales</taxon>
        <taxon>Aspergillaceae</taxon>
        <taxon>Aspergillus</taxon>
        <taxon>Aspergillus subgen. Cremei</taxon>
    </lineage>
</organism>
<comment type="catalytic activity">
    <reaction evidence="8">
        <text>L-aspartyl-L-lysine(out) = L-aspartyl-L-lysine(in)</text>
        <dbReference type="Rhea" id="RHEA:79411"/>
        <dbReference type="ChEBI" id="CHEBI:229953"/>
    </reaction>
</comment>
<evidence type="ECO:0000256" key="4">
    <source>
        <dbReference type="ARBA" id="ARBA00044881"/>
    </source>
</evidence>
<keyword evidence="20" id="KW-0472">Membrane</keyword>
<evidence type="ECO:0000256" key="13">
    <source>
        <dbReference type="ARBA" id="ARBA00044919"/>
    </source>
</evidence>
<feature type="transmembrane region" description="Helical" evidence="20">
    <location>
        <begin position="336"/>
        <end position="357"/>
    </location>
</feature>
<keyword evidence="20" id="KW-0812">Transmembrane</keyword>
<comment type="catalytic activity">
    <reaction evidence="13">
        <text>L-alanyl-L-lysine(out) = L-alanyl-L-lysine(in)</text>
        <dbReference type="Rhea" id="RHEA:79415"/>
        <dbReference type="ChEBI" id="CHEBI:192470"/>
    </reaction>
</comment>
<evidence type="ECO:0000256" key="3">
    <source>
        <dbReference type="ARBA" id="ARBA00044878"/>
    </source>
</evidence>
<comment type="catalytic activity">
    <reaction evidence="12">
        <text>L-histidyl-L-alpha-amino acid(out) = L-histidyl-L-alpha-amino acid(in)</text>
        <dbReference type="Rhea" id="RHEA:79379"/>
        <dbReference type="ChEBI" id="CHEBI:229964"/>
    </reaction>
</comment>
<evidence type="ECO:0000256" key="12">
    <source>
        <dbReference type="ARBA" id="ARBA00044912"/>
    </source>
</evidence>
<evidence type="ECO:0000256" key="6">
    <source>
        <dbReference type="ARBA" id="ARBA00044891"/>
    </source>
</evidence>
<evidence type="ECO:0000256" key="20">
    <source>
        <dbReference type="SAM" id="Phobius"/>
    </source>
</evidence>
<dbReference type="PANTHER" id="PTHR23512:SF12">
    <property type="entry name" value="TRANSPORTER, PUTATIVE (AFU_ORTHOLOGUE AFUA_4G00260)-RELATED"/>
    <property type="match status" value="1"/>
</dbReference>
<dbReference type="PANTHER" id="PTHR23512">
    <property type="entry name" value="MAJOR FACILITATOR SUPERFAMILY DOMAIN-CONTAINING PROTEIN 1"/>
    <property type="match status" value="1"/>
</dbReference>
<dbReference type="PROSITE" id="PS50850">
    <property type="entry name" value="MFS"/>
    <property type="match status" value="1"/>
</dbReference>
<dbReference type="GeneID" id="63744503"/>
<feature type="transmembrane region" description="Helical" evidence="20">
    <location>
        <begin position="267"/>
        <end position="288"/>
    </location>
</feature>
<dbReference type="VEuPathDB" id="FungiDB:ASPWEDRAFT_116403"/>
<comment type="catalytic activity">
    <reaction evidence="4">
        <text>L-alpha-aminoacyl-L-arginine(out) = L-alpha-aminoacyl-L-arginine(in)</text>
        <dbReference type="Rhea" id="RHEA:79367"/>
        <dbReference type="ChEBI" id="CHEBI:229968"/>
    </reaction>
</comment>
<feature type="domain" description="Major facilitator superfamily (MFS) profile" evidence="21">
    <location>
        <begin position="51"/>
        <end position="456"/>
    </location>
</feature>
<comment type="subunit">
    <text evidence="18">Homodimer. Interacts with lysosomal protein GLMP (via lumenal domain); the interaction starts while both proteins are still in the endoplasmic reticulum and is required for stabilization of MFSD1 in lysosomes but has no direct effect on its targeting to lysosomes or transporter activity.</text>
</comment>
<dbReference type="InterPro" id="IPR052187">
    <property type="entry name" value="MFSD1"/>
</dbReference>
<name>A0A1L9RF93_ASPWE</name>
<comment type="catalytic activity">
    <reaction evidence="14">
        <text>L-lysyl-glycine(out) = L-lysyl-glycine(in)</text>
        <dbReference type="Rhea" id="RHEA:79407"/>
        <dbReference type="ChEBI" id="CHEBI:191202"/>
    </reaction>
</comment>
<dbReference type="InterPro" id="IPR020846">
    <property type="entry name" value="MFS_dom"/>
</dbReference>
<feature type="transmembrane region" description="Helical" evidence="20">
    <location>
        <begin position="308"/>
        <end position="329"/>
    </location>
</feature>
<dbReference type="RefSeq" id="XP_040687278.1">
    <property type="nucleotide sequence ID" value="XM_040828655.1"/>
</dbReference>
<feature type="transmembrane region" description="Helical" evidence="20">
    <location>
        <begin position="210"/>
        <end position="233"/>
    </location>
</feature>
<dbReference type="SUPFAM" id="SSF103473">
    <property type="entry name" value="MFS general substrate transporter"/>
    <property type="match status" value="1"/>
</dbReference>
<dbReference type="STRING" id="1073089.A0A1L9RF93"/>
<reference evidence="23" key="1">
    <citation type="journal article" date="2017" name="Genome Biol.">
        <title>Comparative genomics reveals high biological diversity and specific adaptations in the industrially and medically important fungal genus Aspergillus.</title>
        <authorList>
            <person name="de Vries R.P."/>
            <person name="Riley R."/>
            <person name="Wiebenga A."/>
            <person name="Aguilar-Osorio G."/>
            <person name="Amillis S."/>
            <person name="Uchima C.A."/>
            <person name="Anderluh G."/>
            <person name="Asadollahi M."/>
            <person name="Askin M."/>
            <person name="Barry K."/>
            <person name="Battaglia E."/>
            <person name="Bayram O."/>
            <person name="Benocci T."/>
            <person name="Braus-Stromeyer S.A."/>
            <person name="Caldana C."/>
            <person name="Canovas D."/>
            <person name="Cerqueira G.C."/>
            <person name="Chen F."/>
            <person name="Chen W."/>
            <person name="Choi C."/>
            <person name="Clum A."/>
            <person name="Dos Santos R.A."/>
            <person name="Damasio A.R."/>
            <person name="Diallinas G."/>
            <person name="Emri T."/>
            <person name="Fekete E."/>
            <person name="Flipphi M."/>
            <person name="Freyberg S."/>
            <person name="Gallo A."/>
            <person name="Gournas C."/>
            <person name="Habgood R."/>
            <person name="Hainaut M."/>
            <person name="Harispe M.L."/>
            <person name="Henrissat B."/>
            <person name="Hilden K.S."/>
            <person name="Hope R."/>
            <person name="Hossain A."/>
            <person name="Karabika E."/>
            <person name="Karaffa L."/>
            <person name="Karanyi Z."/>
            <person name="Krasevec N."/>
            <person name="Kuo A."/>
            <person name="Kusch H."/>
            <person name="LaButti K."/>
            <person name="Lagendijk E.L."/>
            <person name="Lapidus A."/>
            <person name="Levasseur A."/>
            <person name="Lindquist E."/>
            <person name="Lipzen A."/>
            <person name="Logrieco A.F."/>
            <person name="MacCabe A."/>
            <person name="Maekelae M.R."/>
            <person name="Malavazi I."/>
            <person name="Melin P."/>
            <person name="Meyer V."/>
            <person name="Mielnichuk N."/>
            <person name="Miskei M."/>
            <person name="Molnar A.P."/>
            <person name="Mule G."/>
            <person name="Ngan C.Y."/>
            <person name="Orejas M."/>
            <person name="Orosz E."/>
            <person name="Ouedraogo J.P."/>
            <person name="Overkamp K.M."/>
            <person name="Park H.-S."/>
            <person name="Perrone G."/>
            <person name="Piumi F."/>
            <person name="Punt P.J."/>
            <person name="Ram A.F."/>
            <person name="Ramon A."/>
            <person name="Rauscher S."/>
            <person name="Record E."/>
            <person name="Riano-Pachon D.M."/>
            <person name="Robert V."/>
            <person name="Roehrig J."/>
            <person name="Ruller R."/>
            <person name="Salamov A."/>
            <person name="Salih N.S."/>
            <person name="Samson R.A."/>
            <person name="Sandor E."/>
            <person name="Sanguinetti M."/>
            <person name="Schuetze T."/>
            <person name="Sepcic K."/>
            <person name="Shelest E."/>
            <person name="Sherlock G."/>
            <person name="Sophianopoulou V."/>
            <person name="Squina F.M."/>
            <person name="Sun H."/>
            <person name="Susca A."/>
            <person name="Todd R.B."/>
            <person name="Tsang A."/>
            <person name="Unkles S.E."/>
            <person name="van de Wiele N."/>
            <person name="van Rossen-Uffink D."/>
            <person name="Oliveira J.V."/>
            <person name="Vesth T.C."/>
            <person name="Visser J."/>
            <person name="Yu J.-H."/>
            <person name="Zhou M."/>
            <person name="Andersen M.R."/>
            <person name="Archer D.B."/>
            <person name="Baker S.E."/>
            <person name="Benoit I."/>
            <person name="Brakhage A.A."/>
            <person name="Braus G.H."/>
            <person name="Fischer R."/>
            <person name="Frisvad J.C."/>
            <person name="Goldman G.H."/>
            <person name="Houbraken J."/>
            <person name="Oakley B."/>
            <person name="Pocsi I."/>
            <person name="Scazzocchio C."/>
            <person name="Seiboth B."/>
            <person name="vanKuyk P.A."/>
            <person name="Wortman J."/>
            <person name="Dyer P.S."/>
            <person name="Grigoriev I.V."/>
        </authorList>
    </citation>
    <scope>NUCLEOTIDE SEQUENCE [LARGE SCALE GENOMIC DNA]</scope>
    <source>
        <strain evidence="23">DTO 134E9</strain>
    </source>
</reference>
<evidence type="ECO:0000256" key="11">
    <source>
        <dbReference type="ARBA" id="ARBA00044903"/>
    </source>
</evidence>
<dbReference type="OrthoDB" id="424834at2759"/>
<gene>
    <name evidence="22" type="ORF">ASPWEDRAFT_116403</name>
</gene>
<feature type="transmembrane region" description="Helical" evidence="20">
    <location>
        <begin position="119"/>
        <end position="138"/>
    </location>
</feature>
<evidence type="ECO:0000256" key="1">
    <source>
        <dbReference type="ARBA" id="ARBA00004141"/>
    </source>
</evidence>
<evidence type="ECO:0000256" key="2">
    <source>
        <dbReference type="ARBA" id="ARBA00044876"/>
    </source>
</evidence>
<keyword evidence="23" id="KW-1185">Reference proteome</keyword>
<dbReference type="Pfam" id="PF07690">
    <property type="entry name" value="MFS_1"/>
    <property type="match status" value="1"/>
</dbReference>
<evidence type="ECO:0000256" key="7">
    <source>
        <dbReference type="ARBA" id="ARBA00044893"/>
    </source>
</evidence>
<evidence type="ECO:0000256" key="8">
    <source>
        <dbReference type="ARBA" id="ARBA00044898"/>
    </source>
</evidence>
<evidence type="ECO:0000256" key="18">
    <source>
        <dbReference type="ARBA" id="ARBA00046376"/>
    </source>
</evidence>
<feature type="transmembrane region" description="Helical" evidence="20">
    <location>
        <begin position="363"/>
        <end position="381"/>
    </location>
</feature>
<feature type="region of interest" description="Disordered" evidence="19">
    <location>
        <begin position="1"/>
        <end position="40"/>
    </location>
</feature>
<feature type="transmembrane region" description="Helical" evidence="20">
    <location>
        <begin position="45"/>
        <end position="66"/>
    </location>
</feature>
<evidence type="ECO:0000256" key="15">
    <source>
        <dbReference type="ARBA" id="ARBA00044985"/>
    </source>
</evidence>
<evidence type="ECO:0000256" key="5">
    <source>
        <dbReference type="ARBA" id="ARBA00044884"/>
    </source>
</evidence>
<comment type="catalytic activity">
    <reaction evidence="11">
        <text>L-arginyl-glycine(out) = L-arginyl-glycine(in)</text>
        <dbReference type="Rhea" id="RHEA:79391"/>
        <dbReference type="ChEBI" id="CHEBI:229955"/>
    </reaction>
</comment>
<feature type="transmembrane region" description="Helical" evidence="20">
    <location>
        <begin position="497"/>
        <end position="518"/>
    </location>
</feature>
<evidence type="ECO:0000256" key="19">
    <source>
        <dbReference type="SAM" id="MobiDB-lite"/>
    </source>
</evidence>
<comment type="catalytic activity">
    <reaction evidence="10">
        <text>L-lysyl-L-lysine(out) = L-lysyl-L-lysine(in)</text>
        <dbReference type="Rhea" id="RHEA:79403"/>
        <dbReference type="ChEBI" id="CHEBI:229956"/>
    </reaction>
</comment>
<protein>
    <recommendedName>
        <fullName evidence="15">Lysosomal dipeptide transporter MFSD1</fullName>
    </recommendedName>
    <alternativeName>
        <fullName evidence="16">Major facilitator superfamily domain-containing protein 1</fullName>
    </alternativeName>
</protein>
<evidence type="ECO:0000256" key="9">
    <source>
        <dbReference type="ARBA" id="ARBA00044899"/>
    </source>
</evidence>
<sequence>MEADKAASKSVVHAVSEEPSTTNSPSISDQQSIPEQDDGKQPPPLVAKLFAVLLISCISFGSHWSSGVTGAMKSTIKKQMHIDNTQFSLLEASEDFMATVLLLISGIVTDRVGGAEMIVYGNIVYTIGSILVAAATTVRSFKFMIGGRVVLALGDIATQIAQYKMFSSWFPPSNGFASTLGFELAIGKIGGFVGKSTANVIAKNTGNFAWVFWTSVFMNLFTNVATAVFWFFTRYCNRHYSGRQDTATQEKLTEKNKKFEFQKMFQLPWMFWAVLLFSLFQTSAASVFSQNATELAEKRFNVDAIKAGWYSSLSQYAGFFLVPCLGVFIDVLGNRATVLFTCGTGMLLSMVLINFATSKAGTGAAFGIYAIAMSLGPTSVIDSIRTTLWHQSVFGSAYALKVTMNNAMSIIVRIITGALQDADNDSYRRVVRVYLFLGAAAMVVGLGLLIGSTVSDNLAPLQWTRKRRLTSGAEIIQAMRERSLVTNKRRTMRISTVCFGALMLLTLGSWAAYIWGAVTGHNS</sequence>
<feature type="transmembrane region" description="Helical" evidence="20">
    <location>
        <begin position="393"/>
        <end position="415"/>
    </location>
</feature>
<proteinExistence type="predicted"/>
<dbReference type="AlphaFoldDB" id="A0A1L9RF93"/>
<feature type="transmembrane region" description="Helical" evidence="20">
    <location>
        <begin position="435"/>
        <end position="459"/>
    </location>
</feature>
<evidence type="ECO:0000256" key="17">
    <source>
        <dbReference type="ARBA" id="ARBA00045709"/>
    </source>
</evidence>
<comment type="catalytic activity">
    <reaction evidence="2">
        <text>L-lysyl-L-alanine(out) = L-lysyl-L-alanine(in)</text>
        <dbReference type="Rhea" id="RHEA:79399"/>
        <dbReference type="ChEBI" id="CHEBI:229954"/>
    </reaction>
</comment>